<organism evidence="1 2">
    <name type="scientific">Crotalaria pallida</name>
    <name type="common">Smooth rattlebox</name>
    <name type="synonym">Crotalaria striata</name>
    <dbReference type="NCBI Taxonomy" id="3830"/>
    <lineage>
        <taxon>Eukaryota</taxon>
        <taxon>Viridiplantae</taxon>
        <taxon>Streptophyta</taxon>
        <taxon>Embryophyta</taxon>
        <taxon>Tracheophyta</taxon>
        <taxon>Spermatophyta</taxon>
        <taxon>Magnoliopsida</taxon>
        <taxon>eudicotyledons</taxon>
        <taxon>Gunneridae</taxon>
        <taxon>Pentapetalae</taxon>
        <taxon>rosids</taxon>
        <taxon>fabids</taxon>
        <taxon>Fabales</taxon>
        <taxon>Fabaceae</taxon>
        <taxon>Papilionoideae</taxon>
        <taxon>50 kb inversion clade</taxon>
        <taxon>genistoids sensu lato</taxon>
        <taxon>core genistoids</taxon>
        <taxon>Crotalarieae</taxon>
        <taxon>Crotalaria</taxon>
    </lineage>
</organism>
<accession>A0AAN9HQI6</accession>
<gene>
    <name evidence="1" type="ORF">RIF29_33125</name>
</gene>
<keyword evidence="2" id="KW-1185">Reference proteome</keyword>
<name>A0AAN9HQI6_CROPI</name>
<dbReference type="EMBL" id="JAYWIO010000007">
    <property type="protein sequence ID" value="KAK7250596.1"/>
    <property type="molecule type" value="Genomic_DNA"/>
</dbReference>
<dbReference type="Proteomes" id="UP001372338">
    <property type="component" value="Unassembled WGS sequence"/>
</dbReference>
<proteinExistence type="predicted"/>
<reference evidence="1 2" key="1">
    <citation type="submission" date="2024-01" db="EMBL/GenBank/DDBJ databases">
        <title>The genomes of 5 underutilized Papilionoideae crops provide insights into root nodulation and disease resistanc.</title>
        <authorList>
            <person name="Yuan L."/>
        </authorList>
    </citation>
    <scope>NUCLEOTIDE SEQUENCE [LARGE SCALE GENOMIC DNA]</scope>
    <source>
        <strain evidence="1">ZHUSHIDOU_FW_LH</strain>
        <tissue evidence="1">Leaf</tissue>
    </source>
</reference>
<dbReference type="AlphaFoldDB" id="A0AAN9HQI6"/>
<protein>
    <submittedName>
        <fullName evidence="1">Uncharacterized protein</fullName>
    </submittedName>
</protein>
<evidence type="ECO:0000313" key="2">
    <source>
        <dbReference type="Proteomes" id="UP001372338"/>
    </source>
</evidence>
<dbReference type="PROSITE" id="PS51257">
    <property type="entry name" value="PROKAR_LIPOPROTEIN"/>
    <property type="match status" value="1"/>
</dbReference>
<sequence length="88" mass="10587">MKETTTTYYNNINTSTSCRRKMWFIYVCDEREKVLGRQQAPGSCPHCGGKVEAMDVEIQWRFCFLPMCFKLKRKYFCTLCARRLELYY</sequence>
<comment type="caution">
    <text evidence="1">The sequence shown here is derived from an EMBL/GenBank/DDBJ whole genome shotgun (WGS) entry which is preliminary data.</text>
</comment>
<evidence type="ECO:0000313" key="1">
    <source>
        <dbReference type="EMBL" id="KAK7250596.1"/>
    </source>
</evidence>
<dbReference type="PANTHER" id="PTHR33320">
    <property type="entry name" value="METHIONYL-TRNA SYNTHETASE"/>
    <property type="match status" value="1"/>
</dbReference>
<dbReference type="PANTHER" id="PTHR33320:SF30">
    <property type="entry name" value="OS04G0606200 PROTEIN"/>
    <property type="match status" value="1"/>
</dbReference>